<evidence type="ECO:0000259" key="5">
    <source>
        <dbReference type="Pfam" id="PF07732"/>
    </source>
</evidence>
<keyword evidence="6" id="KW-0167">Capsid protein</keyword>
<evidence type="ECO:0000256" key="2">
    <source>
        <dbReference type="ARBA" id="ARBA00023002"/>
    </source>
</evidence>
<dbReference type="GO" id="GO:0016491">
    <property type="term" value="F:oxidoreductase activity"/>
    <property type="evidence" value="ECO:0007669"/>
    <property type="project" value="UniProtKB-KW"/>
</dbReference>
<dbReference type="InterPro" id="IPR011706">
    <property type="entry name" value="Cu-oxidase_C"/>
</dbReference>
<dbReference type="InterPro" id="IPR008972">
    <property type="entry name" value="Cupredoxin"/>
</dbReference>
<keyword evidence="2" id="KW-0560">Oxidoreductase</keyword>
<dbReference type="InterPro" id="IPR002355">
    <property type="entry name" value="Cu_oxidase_Cu_BS"/>
</dbReference>
<keyword evidence="6" id="KW-0946">Virion</keyword>
<reference evidence="6 7" key="1">
    <citation type="submission" date="2017-04" db="EMBL/GenBank/DDBJ databases">
        <authorList>
            <person name="Afonso C.L."/>
            <person name="Miller P.J."/>
            <person name="Scott M.A."/>
            <person name="Spackman E."/>
            <person name="Goraichik I."/>
            <person name="Dimitrov K.M."/>
            <person name="Suarez D.L."/>
            <person name="Swayne D.E."/>
        </authorList>
    </citation>
    <scope>NUCLEOTIDE SEQUENCE [LARGE SCALE GENOMIC DNA]</scope>
    <source>
        <strain evidence="6 7">USBA 355</strain>
    </source>
</reference>
<proteinExistence type="predicted"/>
<evidence type="ECO:0000259" key="4">
    <source>
        <dbReference type="Pfam" id="PF07731"/>
    </source>
</evidence>
<evidence type="ECO:0000313" key="6">
    <source>
        <dbReference type="EMBL" id="SMF40821.1"/>
    </source>
</evidence>
<keyword evidence="7" id="KW-1185">Reference proteome</keyword>
<dbReference type="STRING" id="560819.SAMN05428998_11451"/>
<dbReference type="Proteomes" id="UP000192917">
    <property type="component" value="Unassembled WGS sequence"/>
</dbReference>
<accession>A0A1Y6C7L8</accession>
<dbReference type="GO" id="GO:0051301">
    <property type="term" value="P:cell division"/>
    <property type="evidence" value="ECO:0007669"/>
    <property type="project" value="UniProtKB-KW"/>
</dbReference>
<dbReference type="Gene3D" id="2.60.40.420">
    <property type="entry name" value="Cupredoxins - blue copper proteins"/>
    <property type="match status" value="3"/>
</dbReference>
<evidence type="ECO:0000313" key="7">
    <source>
        <dbReference type="Proteomes" id="UP000192917"/>
    </source>
</evidence>
<dbReference type="PROSITE" id="PS00080">
    <property type="entry name" value="MULTICOPPER_OXIDASE2"/>
    <property type="match status" value="1"/>
</dbReference>
<dbReference type="PROSITE" id="PS00079">
    <property type="entry name" value="MULTICOPPER_OXIDASE1"/>
    <property type="match status" value="1"/>
</dbReference>
<feature type="domain" description="Plastocyanin-like" evidence="4">
    <location>
        <begin position="387"/>
        <end position="474"/>
    </location>
</feature>
<feature type="domain" description="Plastocyanin-like" evidence="3">
    <location>
        <begin position="168"/>
        <end position="274"/>
    </location>
</feature>
<dbReference type="AlphaFoldDB" id="A0A1Y6C7L8"/>
<keyword evidence="1" id="KW-0479">Metal-binding</keyword>
<evidence type="ECO:0000256" key="1">
    <source>
        <dbReference type="ARBA" id="ARBA00022723"/>
    </source>
</evidence>
<sequence>MIESRSRRSVLKGLAGVSALAALPPGLARAGAPRVIRPQPAEAQLVGPSYPKTAVWGYDGLIPGPTLRLRQGERLDVRLENGLPQPTTLHWHGLRLPNAMDGVPGVTQAAVEPGGSFDYAFEAPDAGTFWYHSHANSAEQGARGLAGPLIVEEATPTAGTLRVDREETWLLDDWRLTKEARIAEPMASMMDLSHGGRIGNTVTLNGVIPEAWPVTAGERVRLRLLNAANARFFALRFEAHAPWVVAVDGQPCTPFLAENGRVLLPPAGRLDLVVDLTGRPGARFEVVDDAYPRDAYRLLDIAYADEAPLRASALPAPMALPANPLAEPDLGSAETIAIVLEGGAMGGMGEATLGGKTMGLRALAERGKVWALNGVVAGDGEHPLLGELRLGRSYRLVIENRTAFPHPMHLHGHHYKLIARDGAPEIRGIWHDTVIAWPDGTVEVAFVADNPGDWLFHCHIPEHMMAGMTGMFRVG</sequence>
<dbReference type="InterPro" id="IPR001117">
    <property type="entry name" value="Cu-oxidase_2nd"/>
</dbReference>
<dbReference type="GO" id="GO:0005507">
    <property type="term" value="F:copper ion binding"/>
    <property type="evidence" value="ECO:0007669"/>
    <property type="project" value="InterPro"/>
</dbReference>
<dbReference type="PROSITE" id="PS51318">
    <property type="entry name" value="TAT"/>
    <property type="match status" value="1"/>
</dbReference>
<name>A0A1Y6C7L8_9PROT</name>
<dbReference type="SUPFAM" id="SSF49503">
    <property type="entry name" value="Cupredoxins"/>
    <property type="match status" value="3"/>
</dbReference>
<dbReference type="InterPro" id="IPR033138">
    <property type="entry name" value="Cu_oxidase_CS"/>
</dbReference>
<organism evidence="6 7">
    <name type="scientific">Tistlia consotensis USBA 355</name>
    <dbReference type="NCBI Taxonomy" id="560819"/>
    <lineage>
        <taxon>Bacteria</taxon>
        <taxon>Pseudomonadati</taxon>
        <taxon>Pseudomonadota</taxon>
        <taxon>Alphaproteobacteria</taxon>
        <taxon>Rhodospirillales</taxon>
        <taxon>Rhodovibrionaceae</taxon>
        <taxon>Tistlia</taxon>
    </lineage>
</organism>
<dbReference type="CDD" id="cd13885">
    <property type="entry name" value="CuRO_2_CumA_like"/>
    <property type="match status" value="1"/>
</dbReference>
<dbReference type="RefSeq" id="WP_085123878.1">
    <property type="nucleotide sequence ID" value="NZ_FWZX01000014.1"/>
</dbReference>
<dbReference type="InterPro" id="IPR011707">
    <property type="entry name" value="Cu-oxidase-like_N"/>
</dbReference>
<dbReference type="Pfam" id="PF00394">
    <property type="entry name" value="Cu-oxidase"/>
    <property type="match status" value="1"/>
</dbReference>
<protein>
    <submittedName>
        <fullName evidence="6">Multicopper oxidase with three cupredoxin domains (Includes cell division protein FtsP and spore coat protein CotA)</fullName>
    </submittedName>
</protein>
<keyword evidence="6" id="KW-0131">Cell cycle</keyword>
<dbReference type="InterPro" id="IPR006311">
    <property type="entry name" value="TAT_signal"/>
</dbReference>
<feature type="domain" description="Plastocyanin-like" evidence="5">
    <location>
        <begin position="50"/>
        <end position="154"/>
    </location>
</feature>
<dbReference type="PANTHER" id="PTHR11709:SF2">
    <property type="entry name" value="MULTICOPPER OXIDASE LPR1"/>
    <property type="match status" value="1"/>
</dbReference>
<dbReference type="PANTHER" id="PTHR11709">
    <property type="entry name" value="MULTI-COPPER OXIDASE"/>
    <property type="match status" value="1"/>
</dbReference>
<gene>
    <name evidence="6" type="ORF">SAMN05428998_11451</name>
</gene>
<dbReference type="Pfam" id="PF07731">
    <property type="entry name" value="Cu-oxidase_2"/>
    <property type="match status" value="1"/>
</dbReference>
<keyword evidence="6" id="KW-0132">Cell division</keyword>
<evidence type="ECO:0000259" key="3">
    <source>
        <dbReference type="Pfam" id="PF00394"/>
    </source>
</evidence>
<dbReference type="InterPro" id="IPR045087">
    <property type="entry name" value="Cu-oxidase_fam"/>
</dbReference>
<dbReference type="Pfam" id="PF07732">
    <property type="entry name" value="Cu-oxidase_3"/>
    <property type="match status" value="1"/>
</dbReference>
<dbReference type="EMBL" id="FWZX01000014">
    <property type="protein sequence ID" value="SMF40821.1"/>
    <property type="molecule type" value="Genomic_DNA"/>
</dbReference>
<dbReference type="CDD" id="cd13861">
    <property type="entry name" value="CuRO_1_CumA_like"/>
    <property type="match status" value="1"/>
</dbReference>